<evidence type="ECO:0000313" key="9">
    <source>
        <dbReference type="Proteomes" id="UP000593562"/>
    </source>
</evidence>
<evidence type="ECO:0000256" key="1">
    <source>
        <dbReference type="ARBA" id="ARBA00004167"/>
    </source>
</evidence>
<accession>A0A7J7DLR3</accession>
<feature type="transmembrane region" description="Helical" evidence="6">
    <location>
        <begin position="37"/>
        <end position="60"/>
    </location>
</feature>
<evidence type="ECO:0000256" key="2">
    <source>
        <dbReference type="ARBA" id="ARBA00022692"/>
    </source>
</evidence>
<dbReference type="GO" id="GO:0098542">
    <property type="term" value="P:defense response to other organism"/>
    <property type="evidence" value="ECO:0007669"/>
    <property type="project" value="InterPro"/>
</dbReference>
<dbReference type="FunCoup" id="A0A7J7DLR3">
    <property type="interactions" value="71"/>
</dbReference>
<dbReference type="PANTHER" id="PTHR31234">
    <property type="entry name" value="LATE EMBRYOGENESIS ABUNDANT (LEA) HYDROXYPROLINE-RICH GLYCOPROTEIN FAMILY"/>
    <property type="match status" value="1"/>
</dbReference>
<evidence type="ECO:0000256" key="6">
    <source>
        <dbReference type="SAM" id="Phobius"/>
    </source>
</evidence>
<sequence length="221" mass="24937">MADKQPQLNGAFYGPSIPPPRNNHRRGRGCGCCLLRLFLKIVLALVIIACIAIFVLWLIVRPNSVKFHVTSARLTELNLTSNNNLNYNLAVNITVRNPNRKMGFYYDVIEARALYEDQRLKSIYLPEFFIGRKSTKTISPVFQGQQAVFFDAGETAEFNKETSNGIYSFDVNLYMKIRLRLGDFITGDFKPKVRCDFQVPLNSADGRLAGGVESSRCDVSL</sequence>
<comment type="subcellular location">
    <subcellularLocation>
        <location evidence="1">Membrane</location>
        <topology evidence="1">Single-pass membrane protein</topology>
    </subcellularLocation>
</comment>
<evidence type="ECO:0000256" key="3">
    <source>
        <dbReference type="ARBA" id="ARBA00022989"/>
    </source>
</evidence>
<feature type="region of interest" description="Disordered" evidence="5">
    <location>
        <begin position="1"/>
        <end position="20"/>
    </location>
</feature>
<dbReference type="InterPro" id="IPR004864">
    <property type="entry name" value="LEA_2"/>
</dbReference>
<keyword evidence="9" id="KW-1185">Reference proteome</keyword>
<keyword evidence="3 6" id="KW-1133">Transmembrane helix</keyword>
<dbReference type="InParanoid" id="A0A7J7DLR3"/>
<evidence type="ECO:0000313" key="8">
    <source>
        <dbReference type="EMBL" id="KAF5747209.1"/>
    </source>
</evidence>
<dbReference type="AlphaFoldDB" id="A0A7J7DLR3"/>
<dbReference type="EMBL" id="JAAARO010000006">
    <property type="protein sequence ID" value="KAF5747209.1"/>
    <property type="molecule type" value="Genomic_DNA"/>
</dbReference>
<dbReference type="PANTHER" id="PTHR31234:SF61">
    <property type="entry name" value="OS01G0574800 PROTEIN"/>
    <property type="match status" value="1"/>
</dbReference>
<reference evidence="8 9" key="1">
    <citation type="journal article" date="2020" name="Nat. Commun.">
        <title>Genome of Tripterygium wilfordii and identification of cytochrome P450 involved in triptolide biosynthesis.</title>
        <authorList>
            <person name="Tu L."/>
            <person name="Su P."/>
            <person name="Zhang Z."/>
            <person name="Gao L."/>
            <person name="Wang J."/>
            <person name="Hu T."/>
            <person name="Zhou J."/>
            <person name="Zhang Y."/>
            <person name="Zhao Y."/>
            <person name="Liu Y."/>
            <person name="Song Y."/>
            <person name="Tong Y."/>
            <person name="Lu Y."/>
            <person name="Yang J."/>
            <person name="Xu C."/>
            <person name="Jia M."/>
            <person name="Peters R.J."/>
            <person name="Huang L."/>
            <person name="Gao W."/>
        </authorList>
    </citation>
    <scope>NUCLEOTIDE SEQUENCE [LARGE SCALE GENOMIC DNA]</scope>
    <source>
        <strain evidence="9">cv. XIE 37</strain>
        <tissue evidence="8">Leaf</tissue>
    </source>
</reference>
<keyword evidence="2 6" id="KW-0812">Transmembrane</keyword>
<name>A0A7J7DLR3_TRIWF</name>
<dbReference type="Pfam" id="PF03168">
    <property type="entry name" value="LEA_2"/>
    <property type="match status" value="1"/>
</dbReference>
<comment type="caution">
    <text evidence="8">The sequence shown here is derived from an EMBL/GenBank/DDBJ whole genome shotgun (WGS) entry which is preliminary data.</text>
</comment>
<dbReference type="Proteomes" id="UP000593562">
    <property type="component" value="Unassembled WGS sequence"/>
</dbReference>
<organism evidence="8 9">
    <name type="scientific">Tripterygium wilfordii</name>
    <name type="common">Thunder God vine</name>
    <dbReference type="NCBI Taxonomy" id="458696"/>
    <lineage>
        <taxon>Eukaryota</taxon>
        <taxon>Viridiplantae</taxon>
        <taxon>Streptophyta</taxon>
        <taxon>Embryophyta</taxon>
        <taxon>Tracheophyta</taxon>
        <taxon>Spermatophyta</taxon>
        <taxon>Magnoliopsida</taxon>
        <taxon>eudicotyledons</taxon>
        <taxon>Gunneridae</taxon>
        <taxon>Pentapetalae</taxon>
        <taxon>rosids</taxon>
        <taxon>fabids</taxon>
        <taxon>Celastrales</taxon>
        <taxon>Celastraceae</taxon>
        <taxon>Tripterygium</taxon>
    </lineage>
</organism>
<dbReference type="InterPro" id="IPR044839">
    <property type="entry name" value="NDR1-like"/>
</dbReference>
<protein>
    <submittedName>
        <fullName evidence="8">Putative Late embryogenesis abundant (LEA) hydroxyproline-rich glycoprotein family</fullName>
    </submittedName>
</protein>
<proteinExistence type="predicted"/>
<evidence type="ECO:0000256" key="5">
    <source>
        <dbReference type="SAM" id="MobiDB-lite"/>
    </source>
</evidence>
<feature type="domain" description="Late embryogenesis abundant protein LEA-2 subgroup" evidence="7">
    <location>
        <begin position="93"/>
        <end position="192"/>
    </location>
</feature>
<evidence type="ECO:0000256" key="4">
    <source>
        <dbReference type="ARBA" id="ARBA00023136"/>
    </source>
</evidence>
<dbReference type="OrthoDB" id="1889094at2759"/>
<keyword evidence="4 6" id="KW-0472">Membrane</keyword>
<gene>
    <name evidence="8" type="ORF">HS088_TW06G01390</name>
</gene>
<dbReference type="GO" id="GO:0005886">
    <property type="term" value="C:plasma membrane"/>
    <property type="evidence" value="ECO:0007669"/>
    <property type="project" value="TreeGrafter"/>
</dbReference>
<evidence type="ECO:0000259" key="7">
    <source>
        <dbReference type="Pfam" id="PF03168"/>
    </source>
</evidence>